<reference evidence="2" key="1">
    <citation type="submission" date="2020-02" db="EMBL/GenBank/DDBJ databases">
        <authorList>
            <person name="Meier V. D."/>
        </authorList>
    </citation>
    <scope>NUCLEOTIDE SEQUENCE</scope>
    <source>
        <strain evidence="2">AVDCRST_MAG73</strain>
    </source>
</reference>
<name>A0A6J4TKA7_9BACT</name>
<feature type="non-terminal residue" evidence="2">
    <location>
        <position position="83"/>
    </location>
</feature>
<protein>
    <submittedName>
        <fullName evidence="2">Uncharacterized protein</fullName>
    </submittedName>
</protein>
<organism evidence="2">
    <name type="scientific">uncultured Thermomicrobiales bacterium</name>
    <dbReference type="NCBI Taxonomy" id="1645740"/>
    <lineage>
        <taxon>Bacteria</taxon>
        <taxon>Pseudomonadati</taxon>
        <taxon>Thermomicrobiota</taxon>
        <taxon>Thermomicrobia</taxon>
        <taxon>Thermomicrobiales</taxon>
        <taxon>environmental samples</taxon>
    </lineage>
</organism>
<evidence type="ECO:0000256" key="1">
    <source>
        <dbReference type="SAM" id="MobiDB-lite"/>
    </source>
</evidence>
<sequence>GNGERDDGDGGLGRGVPIQERDRDPGRDDHGGLSRVRGGTGVGQRRAGRDRALPGVRRGAGGLGHQPDDPRPGAGGRRGLGRV</sequence>
<dbReference type="EMBL" id="CADCWE010000024">
    <property type="protein sequence ID" value="CAA9524631.1"/>
    <property type="molecule type" value="Genomic_DNA"/>
</dbReference>
<feature type="non-terminal residue" evidence="2">
    <location>
        <position position="1"/>
    </location>
</feature>
<feature type="region of interest" description="Disordered" evidence="1">
    <location>
        <begin position="1"/>
        <end position="83"/>
    </location>
</feature>
<proteinExistence type="predicted"/>
<evidence type="ECO:0000313" key="2">
    <source>
        <dbReference type="EMBL" id="CAA9524631.1"/>
    </source>
</evidence>
<gene>
    <name evidence="2" type="ORF">AVDCRST_MAG73-397</name>
</gene>
<dbReference type="AlphaFoldDB" id="A0A6J4TKA7"/>
<feature type="compositionally biased region" description="Basic and acidic residues" evidence="1">
    <location>
        <begin position="19"/>
        <end position="32"/>
    </location>
</feature>
<accession>A0A6J4TKA7</accession>
<feature type="compositionally biased region" description="Gly residues" evidence="1">
    <location>
        <begin position="73"/>
        <end position="83"/>
    </location>
</feature>